<reference evidence="2 3" key="1">
    <citation type="submission" date="2020-09" db="EMBL/GenBank/DDBJ databases">
        <title>Novel species of Mucilaginibacter isolated from a glacier on the Tibetan Plateau.</title>
        <authorList>
            <person name="Liu Q."/>
            <person name="Xin Y.-H."/>
        </authorList>
    </citation>
    <scope>NUCLEOTIDE SEQUENCE [LARGE SCALE GENOMIC DNA]</scope>
    <source>
        <strain evidence="2 3">ZT4R22</strain>
    </source>
</reference>
<keyword evidence="3" id="KW-1185">Reference proteome</keyword>
<dbReference type="PIRSF" id="PIRSF029477">
    <property type="entry name" value="UCP029477"/>
    <property type="match status" value="1"/>
</dbReference>
<comment type="caution">
    <text evidence="2">The sequence shown here is derived from an EMBL/GenBank/DDBJ whole genome shotgun (WGS) entry which is preliminary data.</text>
</comment>
<evidence type="ECO:0000259" key="1">
    <source>
        <dbReference type="Pfam" id="PF09537"/>
    </source>
</evidence>
<dbReference type="RefSeq" id="WP_191187464.1">
    <property type="nucleotide sequence ID" value="NZ_JACWMY010000002.1"/>
</dbReference>
<evidence type="ECO:0000313" key="3">
    <source>
        <dbReference type="Proteomes" id="UP000606600"/>
    </source>
</evidence>
<accession>A0ABR7WNA0</accession>
<evidence type="ECO:0000313" key="2">
    <source>
        <dbReference type="EMBL" id="MBD1362777.1"/>
    </source>
</evidence>
<dbReference type="Pfam" id="PF09537">
    <property type="entry name" value="DUF2383"/>
    <property type="match status" value="1"/>
</dbReference>
<dbReference type="InterPro" id="IPR016920">
    <property type="entry name" value="UCP029477"/>
</dbReference>
<gene>
    <name evidence="2" type="ORF">IDJ77_03050</name>
</gene>
<protein>
    <submittedName>
        <fullName evidence="2">PA2169 family four-helix-bundle protein</fullName>
    </submittedName>
</protein>
<dbReference type="InterPro" id="IPR012347">
    <property type="entry name" value="Ferritin-like"/>
</dbReference>
<name>A0ABR7WNA0_9SPHI</name>
<dbReference type="Proteomes" id="UP000606600">
    <property type="component" value="Unassembled WGS sequence"/>
</dbReference>
<feature type="domain" description="DUF2383" evidence="1">
    <location>
        <begin position="7"/>
        <end position="117"/>
    </location>
</feature>
<dbReference type="NCBIfam" id="TIGR02284">
    <property type="entry name" value="PA2169 family four-helix-bundle protein"/>
    <property type="match status" value="1"/>
</dbReference>
<dbReference type="InterPro" id="IPR011971">
    <property type="entry name" value="CHP02284"/>
</dbReference>
<organism evidence="2 3">
    <name type="scientific">Mucilaginibacter pankratovii</name>
    <dbReference type="NCBI Taxonomy" id="2772110"/>
    <lineage>
        <taxon>Bacteria</taxon>
        <taxon>Pseudomonadati</taxon>
        <taxon>Bacteroidota</taxon>
        <taxon>Sphingobacteriia</taxon>
        <taxon>Sphingobacteriales</taxon>
        <taxon>Sphingobacteriaceae</taxon>
        <taxon>Mucilaginibacter</taxon>
    </lineage>
</organism>
<dbReference type="EMBL" id="JACWMY010000002">
    <property type="protein sequence ID" value="MBD1362777.1"/>
    <property type="molecule type" value="Genomic_DNA"/>
</dbReference>
<sequence length="152" mass="17019">MGNTKVAIETLNDLILINNDRIAGFERALSELKHEDTDLKYTFINLIGDSHRFKMEIATEVAALGKDIETGTSTSGKLHRTWLDLKAAFNGHSKHSILEECEFGEDTIKKAYQTALDEDNLPAFIREILSKQQVELNAAHDTVKALRDGVLH</sequence>
<proteinExistence type="predicted"/>
<dbReference type="InterPro" id="IPR019052">
    <property type="entry name" value="DUF2383"/>
</dbReference>
<dbReference type="Gene3D" id="1.20.1260.10">
    <property type="match status" value="1"/>
</dbReference>